<proteinExistence type="predicted"/>
<evidence type="ECO:0000313" key="2">
    <source>
        <dbReference type="Proteomes" id="UP001163046"/>
    </source>
</evidence>
<dbReference type="InterPro" id="IPR010281">
    <property type="entry name" value="DUF885"/>
</dbReference>
<dbReference type="PANTHER" id="PTHR33361:SF2">
    <property type="entry name" value="DUF885 DOMAIN-CONTAINING PROTEIN"/>
    <property type="match status" value="1"/>
</dbReference>
<comment type="caution">
    <text evidence="1">The sequence shown here is derived from an EMBL/GenBank/DDBJ whole genome shotgun (WGS) entry which is preliminary data.</text>
</comment>
<dbReference type="Pfam" id="PF05960">
    <property type="entry name" value="DUF885"/>
    <property type="match status" value="1"/>
</dbReference>
<evidence type="ECO:0000313" key="1">
    <source>
        <dbReference type="EMBL" id="KAJ7390544.1"/>
    </source>
</evidence>
<keyword evidence="2" id="KW-1185">Reference proteome</keyword>
<protein>
    <submittedName>
        <fullName evidence="1">Uncharacterized protein</fullName>
    </submittedName>
</protein>
<gene>
    <name evidence="1" type="ORF">OS493_024581</name>
</gene>
<sequence length="144" mass="16766">MEVKQQIPQASSYRLEKTLNGTKAYESIMPYFTTITKTPDQVHQLGREMLKKLYPEVLEIARSVTKQTNNDTAKELFIKRLNESDMYFTDKPFHANESDDNAHKLCSSVEGAKKYCPKRWEAMQNWFAEARRVNNQIVITVSDQ</sequence>
<reference evidence="1" key="1">
    <citation type="submission" date="2023-01" db="EMBL/GenBank/DDBJ databases">
        <title>Genome assembly of the deep-sea coral Lophelia pertusa.</title>
        <authorList>
            <person name="Herrera S."/>
            <person name="Cordes E."/>
        </authorList>
    </citation>
    <scope>NUCLEOTIDE SEQUENCE</scope>
    <source>
        <strain evidence="1">USNM1676648</strain>
        <tissue evidence="1">Polyp</tissue>
    </source>
</reference>
<organism evidence="1 2">
    <name type="scientific">Desmophyllum pertusum</name>
    <dbReference type="NCBI Taxonomy" id="174260"/>
    <lineage>
        <taxon>Eukaryota</taxon>
        <taxon>Metazoa</taxon>
        <taxon>Cnidaria</taxon>
        <taxon>Anthozoa</taxon>
        <taxon>Hexacorallia</taxon>
        <taxon>Scleractinia</taxon>
        <taxon>Caryophylliina</taxon>
        <taxon>Caryophylliidae</taxon>
        <taxon>Desmophyllum</taxon>
    </lineage>
</organism>
<accession>A0A9X0A0E6</accession>
<dbReference type="EMBL" id="MU825415">
    <property type="protein sequence ID" value="KAJ7390544.1"/>
    <property type="molecule type" value="Genomic_DNA"/>
</dbReference>
<dbReference type="PANTHER" id="PTHR33361">
    <property type="entry name" value="GLR0591 PROTEIN"/>
    <property type="match status" value="1"/>
</dbReference>
<dbReference type="Proteomes" id="UP001163046">
    <property type="component" value="Unassembled WGS sequence"/>
</dbReference>
<name>A0A9X0A0E6_9CNID</name>
<dbReference type="AlphaFoldDB" id="A0A9X0A0E6"/>